<evidence type="ECO:0000256" key="4">
    <source>
        <dbReference type="ARBA" id="ARBA00022679"/>
    </source>
</evidence>
<dbReference type="PANTHER" id="PTHR31595">
    <property type="entry name" value="LONG-CHAIN-ALCOHOL O-FATTY-ACYLTRANSFERASE 3-RELATED"/>
    <property type="match status" value="1"/>
</dbReference>
<proteinExistence type="inferred from homology"/>
<reference evidence="10 11" key="1">
    <citation type="submission" date="2016-09" db="EMBL/GenBank/DDBJ databases">
        <title>Extensive genetic diversity and differential bi-allelic expression allows diatom success in the polar Southern Ocean.</title>
        <authorList>
            <consortium name="DOE Joint Genome Institute"/>
            <person name="Mock T."/>
            <person name="Otillar R.P."/>
            <person name="Strauss J."/>
            <person name="Dupont C."/>
            <person name="Frickenhaus S."/>
            <person name="Maumus F."/>
            <person name="Mcmullan M."/>
            <person name="Sanges R."/>
            <person name="Schmutz J."/>
            <person name="Toseland A."/>
            <person name="Valas R."/>
            <person name="Veluchamy A."/>
            <person name="Ward B.J."/>
            <person name="Allen A."/>
            <person name="Barry K."/>
            <person name="Falciatore A."/>
            <person name="Ferrante M."/>
            <person name="Fortunato A.E."/>
            <person name="Gloeckner G."/>
            <person name="Gruber A."/>
            <person name="Hipkin R."/>
            <person name="Janech M."/>
            <person name="Kroth P."/>
            <person name="Leese F."/>
            <person name="Lindquist E."/>
            <person name="Lyon B.R."/>
            <person name="Martin J."/>
            <person name="Mayer C."/>
            <person name="Parker M."/>
            <person name="Quesneville H."/>
            <person name="Raymond J."/>
            <person name="Uhlig C."/>
            <person name="Valentin K.U."/>
            <person name="Worden A.Z."/>
            <person name="Armbrust E.V."/>
            <person name="Bowler C."/>
            <person name="Green B."/>
            <person name="Moulton V."/>
            <person name="Van Oosterhout C."/>
            <person name="Grigoriev I."/>
        </authorList>
    </citation>
    <scope>NUCLEOTIDE SEQUENCE [LARGE SCALE GENOMIC DNA]</scope>
    <source>
        <strain evidence="10 11">CCMP1102</strain>
    </source>
</reference>
<dbReference type="EMBL" id="KV784355">
    <property type="protein sequence ID" value="OEU19977.1"/>
    <property type="molecule type" value="Genomic_DNA"/>
</dbReference>
<evidence type="ECO:0000313" key="10">
    <source>
        <dbReference type="EMBL" id="OEU19977.1"/>
    </source>
</evidence>
<evidence type="ECO:0000256" key="1">
    <source>
        <dbReference type="ARBA" id="ARBA00004141"/>
    </source>
</evidence>
<evidence type="ECO:0000256" key="3">
    <source>
        <dbReference type="ARBA" id="ARBA00007282"/>
    </source>
</evidence>
<gene>
    <name evidence="10" type="ORF">FRACYDRAFT_181752</name>
</gene>
<dbReference type="OrthoDB" id="42845at2759"/>
<evidence type="ECO:0000313" key="11">
    <source>
        <dbReference type="Proteomes" id="UP000095751"/>
    </source>
</evidence>
<dbReference type="GO" id="GO:0006629">
    <property type="term" value="P:lipid metabolic process"/>
    <property type="evidence" value="ECO:0007669"/>
    <property type="project" value="InterPro"/>
</dbReference>
<dbReference type="InterPro" id="IPR044851">
    <property type="entry name" value="Wax_synthase"/>
</dbReference>
<evidence type="ECO:0000259" key="9">
    <source>
        <dbReference type="Pfam" id="PF13813"/>
    </source>
</evidence>
<dbReference type="PANTHER" id="PTHR31595:SF57">
    <property type="entry name" value="OS04G0481900 PROTEIN"/>
    <property type="match status" value="1"/>
</dbReference>
<accession>A0A1E7FPA9</accession>
<feature type="transmembrane region" description="Helical" evidence="8">
    <location>
        <begin position="392"/>
        <end position="409"/>
    </location>
</feature>
<feature type="transmembrane region" description="Helical" evidence="8">
    <location>
        <begin position="352"/>
        <end position="371"/>
    </location>
</feature>
<name>A0A1E7FPA9_9STRA</name>
<dbReference type="Proteomes" id="UP000095751">
    <property type="component" value="Unassembled WGS sequence"/>
</dbReference>
<feature type="transmembrane region" description="Helical" evidence="8">
    <location>
        <begin position="86"/>
        <end position="109"/>
    </location>
</feature>
<evidence type="ECO:0000256" key="7">
    <source>
        <dbReference type="ARBA" id="ARBA00023136"/>
    </source>
</evidence>
<feature type="transmembrane region" description="Helical" evidence="8">
    <location>
        <begin position="7"/>
        <end position="27"/>
    </location>
</feature>
<feature type="transmembrane region" description="Helical" evidence="8">
    <location>
        <begin position="248"/>
        <end position="271"/>
    </location>
</feature>
<keyword evidence="7 8" id="KW-0472">Membrane</keyword>
<dbReference type="GO" id="GO:0016020">
    <property type="term" value="C:membrane"/>
    <property type="evidence" value="ECO:0007669"/>
    <property type="project" value="UniProtKB-SubCell"/>
</dbReference>
<keyword evidence="5 8" id="KW-0812">Transmembrane</keyword>
<comment type="similarity">
    <text evidence="3">Belongs to the wax synthase family.</text>
</comment>
<feature type="transmembrane region" description="Helical" evidence="8">
    <location>
        <begin position="319"/>
        <end position="340"/>
    </location>
</feature>
<evidence type="ECO:0000256" key="2">
    <source>
        <dbReference type="ARBA" id="ARBA00005179"/>
    </source>
</evidence>
<keyword evidence="11" id="KW-1185">Reference proteome</keyword>
<comment type="pathway">
    <text evidence="2">Secondary metabolite biosynthesis.</text>
</comment>
<evidence type="ECO:0000256" key="8">
    <source>
        <dbReference type="SAM" id="Phobius"/>
    </source>
</evidence>
<dbReference type="InParanoid" id="A0A1E7FPA9"/>
<feature type="domain" description="Wax synthase" evidence="9">
    <location>
        <begin position="276"/>
        <end position="344"/>
    </location>
</feature>
<dbReference type="InterPro" id="IPR032805">
    <property type="entry name" value="Wax_synthase_dom"/>
</dbReference>
<protein>
    <recommendedName>
        <fullName evidence="9">Wax synthase domain-containing protein</fullName>
    </recommendedName>
</protein>
<feature type="transmembrane region" description="Helical" evidence="8">
    <location>
        <begin position="47"/>
        <end position="74"/>
    </location>
</feature>
<evidence type="ECO:0000256" key="6">
    <source>
        <dbReference type="ARBA" id="ARBA00022989"/>
    </source>
</evidence>
<organism evidence="10 11">
    <name type="scientific">Fragilariopsis cylindrus CCMP1102</name>
    <dbReference type="NCBI Taxonomy" id="635003"/>
    <lineage>
        <taxon>Eukaryota</taxon>
        <taxon>Sar</taxon>
        <taxon>Stramenopiles</taxon>
        <taxon>Ochrophyta</taxon>
        <taxon>Bacillariophyta</taxon>
        <taxon>Bacillariophyceae</taxon>
        <taxon>Bacillariophycidae</taxon>
        <taxon>Bacillariales</taxon>
        <taxon>Bacillariaceae</taxon>
        <taxon>Fragilariopsis</taxon>
    </lineage>
</organism>
<dbReference type="KEGG" id="fcy:FRACYDRAFT_181752"/>
<feature type="transmembrane region" description="Helical" evidence="8">
    <location>
        <begin position="115"/>
        <end position="140"/>
    </location>
</feature>
<sequence>METDNRPLLFTFFIPSSITTIIDSFFYDGTSATVTTPKEYGFFLMSIGYWIELLILILITLIVAAFVGLILYYTIIQSKQTNTTHAYIVGWGLILPFWISYPVILLYFFDIRNCLFKFLVGCIAPVVCVFRTTECIYGFVPMYSTRSLQEFLFYYATIPIVSRIKKKPKQHDDDNCAGSKKINHLIKFIGWLFLTGVLQSILSPYPYFAPFGGINGSHRGYDGHGHDWYAVERYFTWQLYANSSLQALLFQLYLTTYGEAMALVFTVLTGYEAEPVMDNPLLESTSPSDFWGRRWNLIVHTVLKNGVYKPVRKYFGRTTAVLTTFLTSGIFHEWILYVVFGSGNSQQQQLYQPIYGTCTVFFLWQAVLIGLELTVGKSYSVCQVCKILPRPIKTSIIIFSGVMFAHFFLDPYIRRSFFDHGAIGLPMIVPLRR</sequence>
<dbReference type="GO" id="GO:0008374">
    <property type="term" value="F:O-acyltransferase activity"/>
    <property type="evidence" value="ECO:0007669"/>
    <property type="project" value="InterPro"/>
</dbReference>
<comment type="subcellular location">
    <subcellularLocation>
        <location evidence="1">Membrane</location>
        <topology evidence="1">Multi-pass membrane protein</topology>
    </subcellularLocation>
</comment>
<keyword evidence="4" id="KW-0808">Transferase</keyword>
<evidence type="ECO:0000256" key="5">
    <source>
        <dbReference type="ARBA" id="ARBA00022692"/>
    </source>
</evidence>
<dbReference type="Pfam" id="PF13813">
    <property type="entry name" value="MBOAT_2"/>
    <property type="match status" value="1"/>
</dbReference>
<feature type="transmembrane region" description="Helical" evidence="8">
    <location>
        <begin position="188"/>
        <end position="208"/>
    </location>
</feature>
<keyword evidence="6 8" id="KW-1133">Transmembrane helix</keyword>
<dbReference type="AlphaFoldDB" id="A0A1E7FPA9"/>